<sequence length="201" mass="23127">MNVIELIARALNAEGVRYVFAGSLSSFIQGCEIMPGDIDILVSKPEDVHKIGKIFEEFLTKDESLDELNTSMEDWYSSASTPTRTFTDFSKNHWTFARLVVHGIEFEAACIQPPEHIEYIPGSGFWENGPHVWEHIVSVPYKDMMLPVIPLEIQLETNMNRNLEDRIYKIISIFQTEGYNEELVGYALNEKNRLRLKEILT</sequence>
<dbReference type="EMBL" id="CP118108">
    <property type="protein sequence ID" value="WDI03228.1"/>
    <property type="molecule type" value="Genomic_DNA"/>
</dbReference>
<dbReference type="RefSeq" id="WP_274338528.1">
    <property type="nucleotide sequence ID" value="NZ_CP118108.1"/>
</dbReference>
<organism evidence="1 2">
    <name type="scientific">Paenibacillus urinalis</name>
    <dbReference type="NCBI Taxonomy" id="521520"/>
    <lineage>
        <taxon>Bacteria</taxon>
        <taxon>Bacillati</taxon>
        <taxon>Bacillota</taxon>
        <taxon>Bacilli</taxon>
        <taxon>Bacillales</taxon>
        <taxon>Paenibacillaceae</taxon>
        <taxon>Paenibacillus</taxon>
    </lineage>
</organism>
<evidence type="ECO:0000313" key="2">
    <source>
        <dbReference type="Proteomes" id="UP001221519"/>
    </source>
</evidence>
<dbReference type="SUPFAM" id="SSF81301">
    <property type="entry name" value="Nucleotidyltransferase"/>
    <property type="match status" value="1"/>
</dbReference>
<keyword evidence="2" id="KW-1185">Reference proteome</keyword>
<dbReference type="InterPro" id="IPR043519">
    <property type="entry name" value="NT_sf"/>
</dbReference>
<evidence type="ECO:0008006" key="3">
    <source>
        <dbReference type="Google" id="ProtNLM"/>
    </source>
</evidence>
<dbReference type="Proteomes" id="UP001221519">
    <property type="component" value="Chromosome"/>
</dbReference>
<accession>A0ABY7XBR5</accession>
<gene>
    <name evidence="1" type="ORF">PUW25_04385</name>
</gene>
<proteinExistence type="predicted"/>
<name>A0ABY7XBR5_9BACL</name>
<reference evidence="1 2" key="1">
    <citation type="submission" date="2023-02" db="EMBL/GenBank/DDBJ databases">
        <title>Pathogen: clinical or host-associated sample.</title>
        <authorList>
            <person name="Hergert J."/>
            <person name="Casey R."/>
            <person name="Wagner J."/>
            <person name="Young E.L."/>
            <person name="Oakeson K.F."/>
        </authorList>
    </citation>
    <scope>NUCLEOTIDE SEQUENCE [LARGE SCALE GENOMIC DNA]</scope>
    <source>
        <strain evidence="1 2">2022CK-00829</strain>
    </source>
</reference>
<dbReference type="Gene3D" id="3.30.460.40">
    <property type="match status" value="1"/>
</dbReference>
<evidence type="ECO:0000313" key="1">
    <source>
        <dbReference type="EMBL" id="WDI03228.1"/>
    </source>
</evidence>
<protein>
    <recommendedName>
        <fullName evidence="3">Polymerase nucleotidyl transferase domain-containing protein</fullName>
    </recommendedName>
</protein>